<protein>
    <submittedName>
        <fullName evidence="2">Uncharacterized protein</fullName>
    </submittedName>
</protein>
<accession>A0ABW5I5G9</accession>
<feature type="region of interest" description="Disordered" evidence="1">
    <location>
        <begin position="1"/>
        <end position="30"/>
    </location>
</feature>
<name>A0ABW5I5G9_9PSEU</name>
<keyword evidence="3" id="KW-1185">Reference proteome</keyword>
<proteinExistence type="predicted"/>
<dbReference type="Proteomes" id="UP001597542">
    <property type="component" value="Unassembled WGS sequence"/>
</dbReference>
<comment type="caution">
    <text evidence="2">The sequence shown here is derived from an EMBL/GenBank/DDBJ whole genome shotgun (WGS) entry which is preliminary data.</text>
</comment>
<evidence type="ECO:0000313" key="2">
    <source>
        <dbReference type="EMBL" id="MFD2484168.1"/>
    </source>
</evidence>
<sequence>MTVRLTIPRPAPPVSADRKVCEASPRTRPSSVVGAVCGGGIPQPAWPACEEPGRWEVAGYEHRYCTHHAATRVRARDALAGWIR</sequence>
<organism evidence="2 3">
    <name type="scientific">Amycolatopsis albidoflavus</name>
    <dbReference type="NCBI Taxonomy" id="102226"/>
    <lineage>
        <taxon>Bacteria</taxon>
        <taxon>Bacillati</taxon>
        <taxon>Actinomycetota</taxon>
        <taxon>Actinomycetes</taxon>
        <taxon>Pseudonocardiales</taxon>
        <taxon>Pseudonocardiaceae</taxon>
        <taxon>Amycolatopsis</taxon>
    </lineage>
</organism>
<gene>
    <name evidence="2" type="ORF">ACFSUT_28085</name>
</gene>
<dbReference type="EMBL" id="JBHUKQ010000014">
    <property type="protein sequence ID" value="MFD2484168.1"/>
    <property type="molecule type" value="Genomic_DNA"/>
</dbReference>
<dbReference type="RefSeq" id="WP_344283156.1">
    <property type="nucleotide sequence ID" value="NZ_BAAAHV010000022.1"/>
</dbReference>
<evidence type="ECO:0000256" key="1">
    <source>
        <dbReference type="SAM" id="MobiDB-lite"/>
    </source>
</evidence>
<evidence type="ECO:0000313" key="3">
    <source>
        <dbReference type="Proteomes" id="UP001597542"/>
    </source>
</evidence>
<reference evidence="3" key="1">
    <citation type="journal article" date="2019" name="Int. J. Syst. Evol. Microbiol.">
        <title>The Global Catalogue of Microorganisms (GCM) 10K type strain sequencing project: providing services to taxonomists for standard genome sequencing and annotation.</title>
        <authorList>
            <consortium name="The Broad Institute Genomics Platform"/>
            <consortium name="The Broad Institute Genome Sequencing Center for Infectious Disease"/>
            <person name="Wu L."/>
            <person name="Ma J."/>
        </authorList>
    </citation>
    <scope>NUCLEOTIDE SEQUENCE [LARGE SCALE GENOMIC DNA]</scope>
    <source>
        <strain evidence="3">CGMCC 4.7638</strain>
    </source>
</reference>